<organism evidence="2 3">
    <name type="scientific">Helicobacter bilis</name>
    <dbReference type="NCBI Taxonomy" id="37372"/>
    <lineage>
        <taxon>Bacteria</taxon>
        <taxon>Pseudomonadati</taxon>
        <taxon>Campylobacterota</taxon>
        <taxon>Epsilonproteobacteria</taxon>
        <taxon>Campylobacterales</taxon>
        <taxon>Helicobacteraceae</taxon>
        <taxon>Helicobacter</taxon>
    </lineage>
</organism>
<feature type="chain" id="PRO_5021018303" evidence="1">
    <location>
        <begin position="25"/>
        <end position="235"/>
    </location>
</feature>
<sequence>MRKTLSIMAASTLLAIGLGNTALADDGGEKSGLFVGVHGGVSLFGVGIYNETGKKATDRELKDNFGVNASTASFNVGLKAGYQYFFMPIVGVRGYLGYDFNGSRLLMKGAVFGAGVKDINLSFQNITLNADVMVNFLNTDSFTLGAYVGFGLGYGITGITGPKATIDMVLGDKNYNGFNIPINVGIAATFAGSHKVEIGAKIQALSAGYSSKTKNDKSEILMNTHVINVGYSYIF</sequence>
<gene>
    <name evidence="2" type="ORF">LS79_003990</name>
</gene>
<evidence type="ECO:0000256" key="1">
    <source>
        <dbReference type="SAM" id="SignalP"/>
    </source>
</evidence>
<reference evidence="2 3" key="1">
    <citation type="journal article" date="2014" name="Genome Announc.">
        <title>Draft genome sequences of eight enterohepatic helicobacter species isolated from both laboratory and wild rodents.</title>
        <authorList>
            <person name="Sheh A."/>
            <person name="Shen Z."/>
            <person name="Fox J.G."/>
        </authorList>
    </citation>
    <scope>NUCLEOTIDE SEQUENCE [LARGE SCALE GENOMIC DNA]</scope>
    <source>
        <strain evidence="2 3">ATCC 49320</strain>
    </source>
</reference>
<protein>
    <submittedName>
        <fullName evidence="2">Outer membrane beta-barrel protein</fullName>
    </submittedName>
</protein>
<accession>A0A4U8UAH2</accession>
<name>A0A4U8UAH2_9HELI</name>
<keyword evidence="1" id="KW-0732">Signal</keyword>
<dbReference type="InterPro" id="IPR002718">
    <property type="entry name" value="OMP_Helicobacter"/>
</dbReference>
<comment type="caution">
    <text evidence="2">The sequence shown here is derived from an EMBL/GenBank/DDBJ whole genome shotgun (WGS) entry which is preliminary data.</text>
</comment>
<proteinExistence type="predicted"/>
<dbReference type="AlphaFoldDB" id="A0A4U8UAH2"/>
<evidence type="ECO:0000313" key="3">
    <source>
        <dbReference type="Proteomes" id="UP000029857"/>
    </source>
</evidence>
<dbReference type="SUPFAM" id="SSF56925">
    <property type="entry name" value="OMPA-like"/>
    <property type="match status" value="1"/>
</dbReference>
<dbReference type="InterPro" id="IPR011250">
    <property type="entry name" value="OMP/PagP_B-barrel"/>
</dbReference>
<dbReference type="PRINTS" id="PR01776">
    <property type="entry name" value="HPOMPFAMILY"/>
</dbReference>
<dbReference type="Pfam" id="PF01856">
    <property type="entry name" value="HP_OMP"/>
    <property type="match status" value="1"/>
</dbReference>
<dbReference type="RefSeq" id="WP_034579642.1">
    <property type="nucleotide sequence ID" value="NZ_CAMCCI010000056.1"/>
</dbReference>
<evidence type="ECO:0000313" key="2">
    <source>
        <dbReference type="EMBL" id="TLE10970.1"/>
    </source>
</evidence>
<dbReference type="EMBL" id="JRPJ02000010">
    <property type="protein sequence ID" value="TLE10970.1"/>
    <property type="molecule type" value="Genomic_DNA"/>
</dbReference>
<dbReference type="Gene3D" id="2.40.160.20">
    <property type="match status" value="1"/>
</dbReference>
<feature type="signal peptide" evidence="1">
    <location>
        <begin position="1"/>
        <end position="24"/>
    </location>
</feature>
<dbReference type="Proteomes" id="UP000029857">
    <property type="component" value="Unassembled WGS sequence"/>
</dbReference>